<gene>
    <name evidence="1" type="ORF">A5893_04535</name>
</gene>
<keyword evidence="2" id="KW-1185">Reference proteome</keyword>
<protein>
    <submittedName>
        <fullName evidence="1">Uncharacterized protein</fullName>
    </submittedName>
</protein>
<name>A0A179DMV8_9SPHI</name>
<sequence length="179" mass="21133">MENKIAFDKIIKKYKTIFNFYGFSEHELNERYNNYIVNEQKCSVNDFVWSLFQQLLIISASKAKSEYELYRSQWEIYASMLNFRRNFEKSKANEILQLHLNAYIQMSNFENRLDLKCEVLSGFCCDYCDSLNGVKFEINDVIKNQYLASTKCTNEKGCNCCYGLVPERDSQGFAIVKRK</sequence>
<dbReference type="AlphaFoldDB" id="A0A179DMV8"/>
<dbReference type="Proteomes" id="UP000078459">
    <property type="component" value="Unassembled WGS sequence"/>
</dbReference>
<comment type="caution">
    <text evidence="1">The sequence shown here is derived from an EMBL/GenBank/DDBJ whole genome shotgun (WGS) entry which is preliminary data.</text>
</comment>
<reference evidence="1 2" key="1">
    <citation type="submission" date="2016-04" db="EMBL/GenBank/DDBJ databases">
        <authorList>
            <person name="Evans L.H."/>
            <person name="Alamgir A."/>
            <person name="Owens N."/>
            <person name="Weber N.D."/>
            <person name="Virtaneva K."/>
            <person name="Barbian K."/>
            <person name="Babar A."/>
            <person name="Rosenke K."/>
        </authorList>
    </citation>
    <scope>NUCLEOTIDE SEQUENCE [LARGE SCALE GENOMIC DNA]</scope>
    <source>
        <strain evidence="1 2">CCM 8644</strain>
    </source>
</reference>
<dbReference type="STRING" id="1826909.A5893_04535"/>
<accession>A0A179DMV8</accession>
<reference evidence="1 2" key="2">
    <citation type="submission" date="2016-06" db="EMBL/GenBank/DDBJ databases">
        <title>Pedobacter psychrophilus sp. nov., isolated from Antarctic fragmentary rock.</title>
        <authorList>
            <person name="Svec P."/>
        </authorList>
    </citation>
    <scope>NUCLEOTIDE SEQUENCE [LARGE SCALE GENOMIC DNA]</scope>
    <source>
        <strain evidence="1 2">CCM 8644</strain>
    </source>
</reference>
<evidence type="ECO:0000313" key="1">
    <source>
        <dbReference type="EMBL" id="OAQ42381.1"/>
    </source>
</evidence>
<organism evidence="1 2">
    <name type="scientific">Pedobacter psychrophilus</name>
    <dbReference type="NCBI Taxonomy" id="1826909"/>
    <lineage>
        <taxon>Bacteria</taxon>
        <taxon>Pseudomonadati</taxon>
        <taxon>Bacteroidota</taxon>
        <taxon>Sphingobacteriia</taxon>
        <taxon>Sphingobacteriales</taxon>
        <taxon>Sphingobacteriaceae</taxon>
        <taxon>Pedobacter</taxon>
    </lineage>
</organism>
<evidence type="ECO:0000313" key="2">
    <source>
        <dbReference type="Proteomes" id="UP000078459"/>
    </source>
</evidence>
<proteinExistence type="predicted"/>
<dbReference type="EMBL" id="LWHJ01000011">
    <property type="protein sequence ID" value="OAQ42381.1"/>
    <property type="molecule type" value="Genomic_DNA"/>
</dbReference>